<dbReference type="PANTHER" id="PTHR41930:SF1">
    <property type="entry name" value="DEPHOSPHO-COA KINASE"/>
    <property type="match status" value="1"/>
</dbReference>
<dbReference type="InterPro" id="IPR027417">
    <property type="entry name" value="P-loop_NTPase"/>
</dbReference>
<dbReference type="InterPro" id="IPR048444">
    <property type="entry name" value="DNMK"/>
</dbReference>
<dbReference type="Gene3D" id="3.40.50.300">
    <property type="entry name" value="P-loop containing nucleotide triphosphate hydrolases"/>
    <property type="match status" value="1"/>
</dbReference>
<keyword evidence="2" id="KW-1185">Reference proteome</keyword>
<dbReference type="Proteomes" id="UP000321051">
    <property type="component" value="Unassembled WGS sequence"/>
</dbReference>
<gene>
    <name evidence="1" type="ORF">MHA01_00650</name>
</gene>
<dbReference type="SUPFAM" id="SSF52540">
    <property type="entry name" value="P-loop containing nucleoside triphosphate hydrolases"/>
    <property type="match status" value="1"/>
</dbReference>
<evidence type="ECO:0000313" key="1">
    <source>
        <dbReference type="EMBL" id="GEK57160.1"/>
    </source>
</evidence>
<dbReference type="AlphaFoldDB" id="A0A510Y1H5"/>
<name>A0A510Y1H5_MARHA</name>
<evidence type="ECO:0008006" key="3">
    <source>
        <dbReference type="Google" id="ProtNLM"/>
    </source>
</evidence>
<dbReference type="PANTHER" id="PTHR41930">
    <property type="entry name" value="UPF0200 PROTEIN MJ1399"/>
    <property type="match status" value="1"/>
</dbReference>
<accession>A0A510Y1H5</accession>
<comment type="caution">
    <text evidence="1">The sequence shown here is derived from an EMBL/GenBank/DDBJ whole genome shotgun (WGS) entry which is preliminary data.</text>
</comment>
<sequence>MAYENKIAICGKFRSGKNTVADIISGQYGMTQFAFSEGIWATGRLLFPEDFNGNQKPRKLLQDVGQKLREVDEDIWVRFLFNNIEASGEKDIVITDLRQPNEMKYLRENGFFIIRVGASLGTRLNRATEAGDRFTKVTAEHETESYLNDFDVDYSINNDGTLEELHEQVKDAMDKYKTEGAIQPQGEKTNGRNKQV</sequence>
<dbReference type="EMBL" id="BJUN01000001">
    <property type="protein sequence ID" value="GEK57160.1"/>
    <property type="molecule type" value="Genomic_DNA"/>
</dbReference>
<reference evidence="1 2" key="1">
    <citation type="submission" date="2019-07" db="EMBL/GenBank/DDBJ databases">
        <title>Whole genome shotgun sequence of Marinococcus halophilus NBRC 102359.</title>
        <authorList>
            <person name="Hosoyama A."/>
            <person name="Uohara A."/>
            <person name="Ohji S."/>
            <person name="Ichikawa N."/>
        </authorList>
    </citation>
    <scope>NUCLEOTIDE SEQUENCE [LARGE SCALE GENOMIC DNA]</scope>
    <source>
        <strain evidence="1 2">NBRC 102359</strain>
    </source>
</reference>
<protein>
    <recommendedName>
        <fullName evidence="3">Adenylate kinase</fullName>
    </recommendedName>
</protein>
<dbReference type="OrthoDB" id="2399160at2"/>
<evidence type="ECO:0000313" key="2">
    <source>
        <dbReference type="Proteomes" id="UP000321051"/>
    </source>
</evidence>
<dbReference type="RefSeq" id="WP_094907781.1">
    <property type="nucleotide sequence ID" value="NZ_BJUN01000001.1"/>
</dbReference>
<organism evidence="1 2">
    <name type="scientific">Marinococcus halophilus</name>
    <dbReference type="NCBI Taxonomy" id="1371"/>
    <lineage>
        <taxon>Bacteria</taxon>
        <taxon>Bacillati</taxon>
        <taxon>Bacillota</taxon>
        <taxon>Bacilli</taxon>
        <taxon>Bacillales</taxon>
        <taxon>Bacillaceae</taxon>
        <taxon>Marinococcus</taxon>
    </lineage>
</organism>
<dbReference type="Pfam" id="PF21448">
    <property type="entry name" value="DNMK"/>
    <property type="match status" value="1"/>
</dbReference>
<proteinExistence type="predicted"/>